<dbReference type="EMBL" id="CP035928">
    <property type="protein sequence ID" value="QEP33183.1"/>
    <property type="molecule type" value="Genomic_DNA"/>
</dbReference>
<dbReference type="Proteomes" id="UP000322726">
    <property type="component" value="Chromosome"/>
</dbReference>
<dbReference type="KEGG" id="apai:APAC_0008"/>
<proteinExistence type="predicted"/>
<dbReference type="PROSITE" id="PS51257">
    <property type="entry name" value="PROKAR_LIPOPROTEIN"/>
    <property type="match status" value="1"/>
</dbReference>
<name>A0A5C2H3A3_9BACT</name>
<evidence type="ECO:0000313" key="1">
    <source>
        <dbReference type="EMBL" id="QEP33183.1"/>
    </source>
</evidence>
<protein>
    <submittedName>
        <fullName evidence="1">Uncharacterized protein</fullName>
    </submittedName>
</protein>
<gene>
    <name evidence="1" type="ORF">APAC_0008</name>
</gene>
<accession>A0A5C2H3A3</accession>
<organism evidence="1 2">
    <name type="scientific">Malaciobacter pacificus</name>
    <dbReference type="NCBI Taxonomy" id="1080223"/>
    <lineage>
        <taxon>Bacteria</taxon>
        <taxon>Pseudomonadati</taxon>
        <taxon>Campylobacterota</taxon>
        <taxon>Epsilonproteobacteria</taxon>
        <taxon>Campylobacterales</taxon>
        <taxon>Arcobacteraceae</taxon>
        <taxon>Malaciobacter</taxon>
    </lineage>
</organism>
<dbReference type="RefSeq" id="WP_130232156.1">
    <property type="nucleotide sequence ID" value="NZ_BMEF01000044.1"/>
</dbReference>
<reference evidence="1" key="2">
    <citation type="submission" date="2019-09" db="EMBL/GenBank/DDBJ databases">
        <title>Taxonomic note: a critical rebuttal of the proposed division of the genus Arcobacter into six genera, emended descriptions of Arcobacter anaerophilus and the genus Arcobacter, and an assessment of genus-level boundaries for Epsilonproteobacteria using in silico genomic comparator tools.</title>
        <authorList>
            <person name="On S.L.W."/>
            <person name="Miller W.G."/>
            <person name="Biggs P."/>
            <person name="Cornelius A."/>
            <person name="Vandamme P."/>
        </authorList>
    </citation>
    <scope>NUCLEOTIDE SEQUENCE [LARGE SCALE GENOMIC DNA]</scope>
    <source>
        <strain evidence="1">LMG 26638</strain>
    </source>
</reference>
<reference evidence="1" key="1">
    <citation type="submission" date="2019-09" db="EMBL/GenBank/DDBJ databases">
        <title>Complete genome sequencing of four Arcobacter species reveals a diverse suite of mobile elements.</title>
        <authorList>
            <person name="Miller W.G."/>
            <person name="Yee E."/>
            <person name="Bono J.L."/>
        </authorList>
    </citation>
    <scope>NUCLEOTIDE SEQUENCE [LARGE SCALE GENOMIC DNA]</scope>
    <source>
        <strain evidence="1">LMG 26638</strain>
    </source>
</reference>
<evidence type="ECO:0000313" key="2">
    <source>
        <dbReference type="Proteomes" id="UP000322726"/>
    </source>
</evidence>
<keyword evidence="2" id="KW-1185">Reference proteome</keyword>
<dbReference type="AlphaFoldDB" id="A0A5C2H3A3"/>
<sequence>MKNKIFILGLLFISIFMFTGCGGGGGSSSTSSNSQSYDFYEYLVSSNTVTKNWDSYILDSSNNIYSTSLNLGSSTETILSSTKAIVNEDYTTTYEALSNSIYVTELGGSGYLNRYISVGDNLVTDYKFTEYLDTFIPISGYIFNDVIKIQVDMNDGTYTYDYYSKGLGKIATTSNYIISGITYTQLSIVNNY</sequence>